<comment type="subcellular location">
    <subcellularLocation>
        <location evidence="1">Nucleus</location>
        <location evidence="1">Nucleolus</location>
    </subcellularLocation>
</comment>
<comment type="caution">
    <text evidence="9">The sequence shown here is derived from an EMBL/GenBank/DDBJ whole genome shotgun (WGS) entry which is preliminary data.</text>
</comment>
<keyword evidence="7" id="KW-0539">Nucleus</keyword>
<dbReference type="InterPro" id="IPR053826">
    <property type="entry name" value="WDR75"/>
</dbReference>
<keyword evidence="2" id="KW-0690">Ribosome biogenesis</keyword>
<dbReference type="Gene3D" id="2.130.10.10">
    <property type="entry name" value="YVTN repeat-like/Quinoprotein amine dehydrogenase"/>
    <property type="match status" value="2"/>
</dbReference>
<dbReference type="GO" id="GO:0006364">
    <property type="term" value="P:rRNA processing"/>
    <property type="evidence" value="ECO:0007669"/>
    <property type="project" value="UniProtKB-KW"/>
</dbReference>
<evidence type="ECO:0000256" key="8">
    <source>
        <dbReference type="PROSITE-ProRule" id="PRU00221"/>
    </source>
</evidence>
<evidence type="ECO:0000313" key="10">
    <source>
        <dbReference type="Proteomes" id="UP001292079"/>
    </source>
</evidence>
<dbReference type="PROSITE" id="PS50082">
    <property type="entry name" value="WD_REPEATS_2"/>
    <property type="match status" value="2"/>
</dbReference>
<name>A0AAE2D1N5_SCHME</name>
<dbReference type="Proteomes" id="UP001292079">
    <property type="component" value="Unassembled WGS sequence"/>
</dbReference>
<evidence type="ECO:0008006" key="11">
    <source>
        <dbReference type="Google" id="ProtNLM"/>
    </source>
</evidence>
<evidence type="ECO:0000256" key="3">
    <source>
        <dbReference type="ARBA" id="ARBA00022552"/>
    </source>
</evidence>
<feature type="repeat" description="WD" evidence="8">
    <location>
        <begin position="272"/>
        <end position="305"/>
    </location>
</feature>
<keyword evidence="3" id="KW-0698">rRNA processing</keyword>
<dbReference type="GO" id="GO:0032040">
    <property type="term" value="C:small-subunit processome"/>
    <property type="evidence" value="ECO:0007669"/>
    <property type="project" value="InterPro"/>
</dbReference>
<keyword evidence="4 8" id="KW-0853">WD repeat</keyword>
<keyword evidence="6" id="KW-0804">Transcription</keyword>
<dbReference type="InterPro" id="IPR001680">
    <property type="entry name" value="WD40_rpt"/>
</dbReference>
<evidence type="ECO:0000256" key="7">
    <source>
        <dbReference type="ARBA" id="ARBA00023242"/>
    </source>
</evidence>
<dbReference type="InterPro" id="IPR019775">
    <property type="entry name" value="WD40_repeat_CS"/>
</dbReference>
<protein>
    <recommendedName>
        <fullName evidence="11">WD repeat-containing protein 75</fullName>
    </recommendedName>
</protein>
<dbReference type="GO" id="GO:2000234">
    <property type="term" value="P:positive regulation of rRNA processing"/>
    <property type="evidence" value="ECO:0007669"/>
    <property type="project" value="TreeGrafter"/>
</dbReference>
<dbReference type="AlphaFoldDB" id="A0AAE2D1N5"/>
<accession>A0AAE2D1N5</accession>
<dbReference type="SMART" id="SM00320">
    <property type="entry name" value="WD40"/>
    <property type="match status" value="4"/>
</dbReference>
<dbReference type="Pfam" id="PF00400">
    <property type="entry name" value="WD40"/>
    <property type="match status" value="2"/>
</dbReference>
<dbReference type="SUPFAM" id="SSF50998">
    <property type="entry name" value="Quinoprotein alcohol dehydrogenase-like"/>
    <property type="match status" value="1"/>
</dbReference>
<feature type="repeat" description="WD" evidence="8">
    <location>
        <begin position="47"/>
        <end position="89"/>
    </location>
</feature>
<gene>
    <name evidence="9" type="ORF">MN116_008781</name>
</gene>
<dbReference type="GO" id="GO:0003723">
    <property type="term" value="F:RNA binding"/>
    <property type="evidence" value="ECO:0007669"/>
    <property type="project" value="InterPro"/>
</dbReference>
<dbReference type="GO" id="GO:0045943">
    <property type="term" value="P:positive regulation of transcription by RNA polymerase I"/>
    <property type="evidence" value="ECO:0007669"/>
    <property type="project" value="InterPro"/>
</dbReference>
<evidence type="ECO:0000256" key="6">
    <source>
        <dbReference type="ARBA" id="ARBA00023163"/>
    </source>
</evidence>
<dbReference type="InterPro" id="IPR015943">
    <property type="entry name" value="WD40/YVTN_repeat-like_dom_sf"/>
</dbReference>
<keyword evidence="5" id="KW-0677">Repeat</keyword>
<dbReference type="PROSITE" id="PS00678">
    <property type="entry name" value="WD_REPEATS_1"/>
    <property type="match status" value="1"/>
</dbReference>
<evidence type="ECO:0000256" key="5">
    <source>
        <dbReference type="ARBA" id="ARBA00022737"/>
    </source>
</evidence>
<evidence type="ECO:0000256" key="2">
    <source>
        <dbReference type="ARBA" id="ARBA00022517"/>
    </source>
</evidence>
<organism evidence="9 10">
    <name type="scientific">Schistosoma mekongi</name>
    <name type="common">Parasitic worm</name>
    <dbReference type="NCBI Taxonomy" id="38744"/>
    <lineage>
        <taxon>Eukaryota</taxon>
        <taxon>Metazoa</taxon>
        <taxon>Spiralia</taxon>
        <taxon>Lophotrochozoa</taxon>
        <taxon>Platyhelminthes</taxon>
        <taxon>Trematoda</taxon>
        <taxon>Digenea</taxon>
        <taxon>Strigeidida</taxon>
        <taxon>Schistosomatoidea</taxon>
        <taxon>Schistosomatidae</taxon>
        <taxon>Schistosoma</taxon>
    </lineage>
</organism>
<dbReference type="PANTHER" id="PTHR44215:SF1">
    <property type="entry name" value="WD REPEAT-CONTAINING PROTEIN 75"/>
    <property type="match status" value="1"/>
</dbReference>
<keyword evidence="10" id="KW-1185">Reference proteome</keyword>
<dbReference type="EMBL" id="JALJAT010000008">
    <property type="protein sequence ID" value="KAK4467861.1"/>
    <property type="molecule type" value="Genomic_DNA"/>
</dbReference>
<reference evidence="9" key="2">
    <citation type="journal article" date="2023" name="Infect Dis Poverty">
        <title>Chromosome-scale genome of the human blood fluke Schistosoma mekongi and its implications for public health.</title>
        <authorList>
            <person name="Zhou M."/>
            <person name="Xu L."/>
            <person name="Xu D."/>
            <person name="Chen W."/>
            <person name="Khan J."/>
            <person name="Hu Y."/>
            <person name="Huang H."/>
            <person name="Wei H."/>
            <person name="Zhang Y."/>
            <person name="Chusongsang P."/>
            <person name="Tanasarnprasert K."/>
            <person name="Hu X."/>
            <person name="Limpanont Y."/>
            <person name="Lv Z."/>
        </authorList>
    </citation>
    <scope>NUCLEOTIDE SEQUENCE</scope>
    <source>
        <strain evidence="9">LV_2022a</strain>
    </source>
</reference>
<dbReference type="PANTHER" id="PTHR44215">
    <property type="entry name" value="WD REPEAT-CONTAINING PROTEIN 75"/>
    <property type="match status" value="1"/>
</dbReference>
<evidence type="ECO:0000313" key="9">
    <source>
        <dbReference type="EMBL" id="KAK4467861.1"/>
    </source>
</evidence>
<evidence type="ECO:0000256" key="4">
    <source>
        <dbReference type="ARBA" id="ARBA00022574"/>
    </source>
</evidence>
<dbReference type="PROSITE" id="PS50294">
    <property type="entry name" value="WD_REPEATS_REGION"/>
    <property type="match status" value="1"/>
</dbReference>
<reference evidence="9" key="1">
    <citation type="submission" date="2022-04" db="EMBL/GenBank/DDBJ databases">
        <authorList>
            <person name="Xu L."/>
            <person name="Lv Z."/>
        </authorList>
    </citation>
    <scope>NUCLEOTIDE SEQUENCE</scope>
    <source>
        <strain evidence="9">LV_2022a</strain>
    </source>
</reference>
<proteinExistence type="predicted"/>
<dbReference type="InterPro" id="IPR011047">
    <property type="entry name" value="Quinoprotein_ADH-like_sf"/>
</dbReference>
<evidence type="ECO:0000256" key="1">
    <source>
        <dbReference type="ARBA" id="ARBA00004604"/>
    </source>
</evidence>
<sequence>MITKVEKLSSLIINSDPVYLRSEKCIVYSSDKIVVVVDALTGISHLLRGHKDSVVSLVPEIDRPNYVVSGGLDGKIIVWDVKTYERVHTLDTKFPIDFCLPIPTGYIFSHMYKNKHFVKSYDRSSGTYVDYVDFPENAIITYKDPDFVACVVDSILIIYWINLNISVRYSVPAGNKYGEKKNYTCIAAHPNDCVIATGNAIGEIFVWWNLCAQNDGHFNMLNPASDEWITDENSSENDNFDDVKLAIKKAVAEGRLLTYYPVHPSHVKRSLLRWHSVQVTSLCFTSCGAHLLSGGLKGVLVKWDMTDCFGGPQQRRFLPHFGSPISSVQSHGGFCEDTISVTLENNSFHILDGAFTIIYSKQGFMQLPKQWLQIPGSEVPKNLMVLQNRFANTSHEPTATDFLTNGGNGKLQLTNVNDNERNVQQIDITHQNIIIRDINSKLPVMYAEVLLMAQLSTEISFTWLVTYECVKMSPDQHMIDNQSRLTWWQCSKSNDDDQEELINKNHDYVKFTSIDTYSMSHFGCSAVSMEFVPSEKNELYVLLIDYRLMIWNYNLEFKKNQMYSPWIPVLCLSLSYINLNQSIISPSSLIIPFNEQSSVNHHNTASTSLLVYSSVNMTLFNWNKILHEIKPKHSASICLKDKLLKLWPDSNKLNIDKCVIISYTGDNGDNNNPTRYLAMTIRGHGSRKLNERIIYGCVCLVKCTPYSIQIISIISDVLATCLSAHPSKSYIAVGLQNGTVNIYTIQLNEINTTLKMMHSLPNLCIQPIYDRKYKSSIKYKHKKNSTGTLITSLCFMQSNNALIDDIQLIGLMKTLIGRQIGRYDLVYYGKHVVMHKNMKEPAQLSNIQPKQQGLLQLVDVVSPVKFDHYKRVHKRKLDSDIQLENTLKQISEYPIYTAPPPDQLLHQLMRKH</sequence>